<dbReference type="Proteomes" id="UP000321353">
    <property type="component" value="Chromosome"/>
</dbReference>
<evidence type="ECO:0000313" key="1">
    <source>
        <dbReference type="EMBL" id="QEG01502.1"/>
    </source>
</evidence>
<dbReference type="InterPro" id="IPR036280">
    <property type="entry name" value="Multihaem_cyt_sf"/>
</dbReference>
<proteinExistence type="predicted"/>
<organism evidence="1 2">
    <name type="scientific">Stieleria maiorica</name>
    <dbReference type="NCBI Taxonomy" id="2795974"/>
    <lineage>
        <taxon>Bacteria</taxon>
        <taxon>Pseudomonadati</taxon>
        <taxon>Planctomycetota</taxon>
        <taxon>Planctomycetia</taxon>
        <taxon>Pirellulales</taxon>
        <taxon>Pirellulaceae</taxon>
        <taxon>Stieleria</taxon>
    </lineage>
</organism>
<protein>
    <submittedName>
        <fullName evidence="1">Class III cytochrome C family protein</fullName>
    </submittedName>
</protein>
<dbReference type="SUPFAM" id="SSF48695">
    <property type="entry name" value="Multiheme cytochromes"/>
    <property type="match status" value="1"/>
</dbReference>
<gene>
    <name evidence="1" type="ORF">Mal15_55790</name>
</gene>
<dbReference type="CDD" id="cd08168">
    <property type="entry name" value="Cytochrom_C3"/>
    <property type="match status" value="1"/>
</dbReference>
<keyword evidence="2" id="KW-1185">Reference proteome</keyword>
<dbReference type="AlphaFoldDB" id="A0A5B9MJQ2"/>
<reference evidence="1 2" key="1">
    <citation type="submission" date="2019-02" db="EMBL/GenBank/DDBJ databases">
        <title>Planctomycetal bacteria perform biofilm scaping via a novel small molecule.</title>
        <authorList>
            <person name="Jeske O."/>
            <person name="Boedeker C."/>
            <person name="Wiegand S."/>
            <person name="Breitling P."/>
            <person name="Kallscheuer N."/>
            <person name="Jogler M."/>
            <person name="Rohde M."/>
            <person name="Petersen J."/>
            <person name="Medema M.H."/>
            <person name="Surup F."/>
            <person name="Jogler C."/>
        </authorList>
    </citation>
    <scope>NUCLEOTIDE SEQUENCE [LARGE SCALE GENOMIC DNA]</scope>
    <source>
        <strain evidence="1 2">Mal15</strain>
    </source>
</reference>
<name>A0A5B9MJQ2_9BACT</name>
<accession>A0A5B9MJQ2</accession>
<dbReference type="KEGG" id="smam:Mal15_55790"/>
<evidence type="ECO:0000313" key="2">
    <source>
        <dbReference type="Proteomes" id="UP000321353"/>
    </source>
</evidence>
<dbReference type="EMBL" id="CP036264">
    <property type="protein sequence ID" value="QEG01502.1"/>
    <property type="molecule type" value="Genomic_DNA"/>
</dbReference>
<sequence>MTRWTIIILVLVAGVAVAYGVGWIPSEATEVVSHSMHQAVNPGPLSAAHASLANNCNACHTPVKGVDTAKCILCHANNESLLQRQPTAFHASVNTCKQCHLEHRGVDAKLSLMDHSLLTGIGMKKMQDAEPGTEEVAAYLRLSEKLDSGVSPHSRISLNESVLDCASCHSNGDRHQNLFGSDCAQCHATDRWTIPEYKHPSPQSTDCSQCHQAPPSHYMMHFNMISARVAGKPHARVDQCGQCHQTTSWNDIKRVGWYKHH</sequence>